<dbReference type="Pfam" id="PF05402">
    <property type="entry name" value="PqqD"/>
    <property type="match status" value="1"/>
</dbReference>
<comment type="caution">
    <text evidence="1">The sequence shown here is derived from an EMBL/GenBank/DDBJ whole genome shotgun (WGS) entry which is preliminary data.</text>
</comment>
<evidence type="ECO:0000313" key="2">
    <source>
        <dbReference type="Proteomes" id="UP000535491"/>
    </source>
</evidence>
<proteinExistence type="predicted"/>
<gene>
    <name evidence="1" type="ORF">H1191_05100</name>
</gene>
<dbReference type="RefSeq" id="WP_181750916.1">
    <property type="nucleotide sequence ID" value="NZ_JACEIQ010000003.1"/>
</dbReference>
<dbReference type="Gene3D" id="1.10.10.1150">
    <property type="entry name" value="Coenzyme PQQ synthesis protein D (PqqD)"/>
    <property type="match status" value="1"/>
</dbReference>
<dbReference type="EMBL" id="JACEIQ010000003">
    <property type="protein sequence ID" value="MBA4493678.1"/>
    <property type="molecule type" value="Genomic_DNA"/>
</dbReference>
<protein>
    <submittedName>
        <fullName evidence="1">PqqD family protein</fullName>
    </submittedName>
</protein>
<sequence length="83" mass="9669">MKIASHVNFTEIDNQLVIMDTKKNEYYVINETGKIILLALNEGKTIDEGLKRLKNEFNQAENIEKDVKNFIDELIKEKLLEES</sequence>
<dbReference type="AlphaFoldDB" id="A0A7W1WPS8"/>
<dbReference type="InterPro" id="IPR041881">
    <property type="entry name" value="PqqD_sf"/>
</dbReference>
<accession>A0A7W1WPS8</accession>
<dbReference type="Proteomes" id="UP000535491">
    <property type="component" value="Unassembled WGS sequence"/>
</dbReference>
<reference evidence="1 2" key="1">
    <citation type="submission" date="2020-07" db="EMBL/GenBank/DDBJ databases">
        <authorList>
            <person name="Feng H."/>
        </authorList>
    </citation>
    <scope>NUCLEOTIDE SEQUENCE [LARGE SCALE GENOMIC DNA]</scope>
    <source>
        <strain evidence="2">s-10</strain>
    </source>
</reference>
<keyword evidence="2" id="KW-1185">Reference proteome</keyword>
<dbReference type="InterPro" id="IPR008792">
    <property type="entry name" value="PQQD"/>
</dbReference>
<evidence type="ECO:0000313" key="1">
    <source>
        <dbReference type="EMBL" id="MBA4493678.1"/>
    </source>
</evidence>
<name>A0A7W1WPS8_9BACL</name>
<organism evidence="1 2">
    <name type="scientific">Paenactinomyces guangxiensis</name>
    <dbReference type="NCBI Taxonomy" id="1490290"/>
    <lineage>
        <taxon>Bacteria</taxon>
        <taxon>Bacillati</taxon>
        <taxon>Bacillota</taxon>
        <taxon>Bacilli</taxon>
        <taxon>Bacillales</taxon>
        <taxon>Thermoactinomycetaceae</taxon>
        <taxon>Paenactinomyces</taxon>
    </lineage>
</organism>